<keyword evidence="2" id="KW-1185">Reference proteome</keyword>
<evidence type="ECO:0000313" key="2">
    <source>
        <dbReference type="Proteomes" id="UP000467379"/>
    </source>
</evidence>
<keyword evidence="1" id="KW-0614">Plasmid</keyword>
<dbReference type="RefSeq" id="WP_083132716.1">
    <property type="nucleotide sequence ID" value="NZ_AP022607.1"/>
</dbReference>
<dbReference type="Proteomes" id="UP000467379">
    <property type="component" value="Plasmid pJCM12687"/>
</dbReference>
<sequence length="189" mass="20357">MYPGGFAAEIRIGQDLPRVQFFDDTGKRMSRKSIEGSLNTAALDLPLVEALRNTWAVYTPDGGKLLEVADGRPVETRLIGTTLYVGAPANEDGPAWHQYNLRTGVEGKGCDYHLDSASYIGTDGSAAVAEYGNPNVGGVTEAFDLATCDTLWTVRSPIGSLHQLWRINTTLVQLSDDGTELVSLVAPTR</sequence>
<gene>
    <name evidence="1" type="ORF">MBRA_53450</name>
</gene>
<accession>A0ABN6BBR0</accession>
<organism evidence="1 2">
    <name type="scientific">Mycobacterium branderi</name>
    <dbReference type="NCBI Taxonomy" id="43348"/>
    <lineage>
        <taxon>Bacteria</taxon>
        <taxon>Bacillati</taxon>
        <taxon>Actinomycetota</taxon>
        <taxon>Actinomycetes</taxon>
        <taxon>Mycobacteriales</taxon>
        <taxon>Mycobacteriaceae</taxon>
        <taxon>Mycobacterium</taxon>
    </lineage>
</organism>
<proteinExistence type="predicted"/>
<dbReference type="EMBL" id="AP022607">
    <property type="protein sequence ID" value="BBZ15150.1"/>
    <property type="molecule type" value="Genomic_DNA"/>
</dbReference>
<geneLocation type="plasmid" evidence="1 2">
    <name>pJCM12687</name>
</geneLocation>
<reference evidence="1 2" key="1">
    <citation type="journal article" date="2019" name="Emerg. Microbes Infect.">
        <title>Comprehensive subspecies identification of 175 nontuberculous mycobacteria species based on 7547 genomic profiles.</title>
        <authorList>
            <person name="Matsumoto Y."/>
            <person name="Kinjo T."/>
            <person name="Motooka D."/>
            <person name="Nabeya D."/>
            <person name="Jung N."/>
            <person name="Uechi K."/>
            <person name="Horii T."/>
            <person name="Iida T."/>
            <person name="Fujita J."/>
            <person name="Nakamura S."/>
        </authorList>
    </citation>
    <scope>NUCLEOTIDE SEQUENCE [LARGE SCALE GENOMIC DNA]</scope>
    <source>
        <strain evidence="1 2">JCM 12687</strain>
        <plasmid evidence="1">pJCM12687</plasmid>
    </source>
</reference>
<evidence type="ECO:0000313" key="1">
    <source>
        <dbReference type="EMBL" id="BBZ15150.1"/>
    </source>
</evidence>
<protein>
    <submittedName>
        <fullName evidence="1">Uncharacterized protein</fullName>
    </submittedName>
</protein>
<name>A0ABN6BBR0_9MYCO</name>